<protein>
    <recommendedName>
        <fullName evidence="11">Potassium-transporting ATPase KdpC subunit</fullName>
    </recommendedName>
    <alternativeName>
        <fullName evidence="11">ATP phosphohydrolase [potassium-transporting] C chain</fullName>
    </alternativeName>
    <alternativeName>
        <fullName evidence="11">Potassium-binding and translocating subunit C</fullName>
    </alternativeName>
    <alternativeName>
        <fullName evidence="11">Potassium-translocating ATPase C chain</fullName>
    </alternativeName>
</protein>
<keyword evidence="7 11" id="KW-0630">Potassium</keyword>
<proteinExistence type="inferred from homology"/>
<comment type="subcellular location">
    <subcellularLocation>
        <location evidence="11">Cell membrane</location>
        <topology evidence="11">Single-pass membrane protein</topology>
    </subcellularLocation>
</comment>
<dbReference type="EMBL" id="CP002772">
    <property type="protein sequence ID" value="AEG18144.1"/>
    <property type="molecule type" value="Genomic_DNA"/>
</dbReference>
<keyword evidence="5 11" id="KW-0547">Nucleotide-binding</keyword>
<dbReference type="Pfam" id="PF02669">
    <property type="entry name" value="KdpC"/>
    <property type="match status" value="1"/>
</dbReference>
<keyword evidence="10 11" id="KW-0472">Membrane</keyword>
<dbReference type="AlphaFoldDB" id="F6D4T5"/>
<evidence type="ECO:0000256" key="11">
    <source>
        <dbReference type="HAMAP-Rule" id="MF_00276"/>
    </source>
</evidence>
<dbReference type="eggNOG" id="arCOG04805">
    <property type="taxonomic scope" value="Archaea"/>
</dbReference>
<keyword evidence="9 11" id="KW-0406">Ion transport</keyword>
<dbReference type="NCBIfam" id="NF001454">
    <property type="entry name" value="PRK00315.1"/>
    <property type="match status" value="1"/>
</dbReference>
<dbReference type="HAMAP" id="MF_00276">
    <property type="entry name" value="KdpC"/>
    <property type="match status" value="1"/>
</dbReference>
<organism evidence="12 13">
    <name type="scientific">Methanobacterium paludis (strain DSM 25820 / JCM 18151 / SWAN1)</name>
    <dbReference type="NCBI Taxonomy" id="868131"/>
    <lineage>
        <taxon>Archaea</taxon>
        <taxon>Methanobacteriati</taxon>
        <taxon>Methanobacteriota</taxon>
        <taxon>Methanomada group</taxon>
        <taxon>Methanobacteria</taxon>
        <taxon>Methanobacteriales</taxon>
        <taxon>Methanobacteriaceae</taxon>
        <taxon>Methanobacterium</taxon>
    </lineage>
</organism>
<reference evidence="12 13" key="1">
    <citation type="journal article" date="2014" name="Int. J. Syst. Evol. Microbiol.">
        <title>Methanobacterium paludis sp. nov. and a novel strain of Methanobacterium lacus isolated from northern peatlands.</title>
        <authorList>
            <person name="Cadillo-Quiroz H."/>
            <person name="Brauer S.L."/>
            <person name="Goodson N."/>
            <person name="Yavitt J.B."/>
            <person name="Zinder S.H."/>
        </authorList>
    </citation>
    <scope>NUCLEOTIDE SEQUENCE [LARGE SCALE GENOMIC DNA]</scope>
    <source>
        <strain evidence="13">DSM 25820 / JCM 18151 / SWAN1</strain>
    </source>
</reference>
<dbReference type="KEGG" id="mew:MSWAN_1125"/>
<evidence type="ECO:0000256" key="2">
    <source>
        <dbReference type="ARBA" id="ARBA00022475"/>
    </source>
</evidence>
<keyword evidence="12" id="KW-0378">Hydrolase</keyword>
<keyword evidence="13" id="KW-1185">Reference proteome</keyword>
<dbReference type="GO" id="GO:0008556">
    <property type="term" value="F:P-type potassium transmembrane transporter activity"/>
    <property type="evidence" value="ECO:0007669"/>
    <property type="project" value="InterPro"/>
</dbReference>
<evidence type="ECO:0000256" key="6">
    <source>
        <dbReference type="ARBA" id="ARBA00022840"/>
    </source>
</evidence>
<keyword evidence="4 11" id="KW-0812">Transmembrane</keyword>
<dbReference type="GO" id="GO:0016787">
    <property type="term" value="F:hydrolase activity"/>
    <property type="evidence" value="ECO:0007669"/>
    <property type="project" value="UniProtKB-KW"/>
</dbReference>
<dbReference type="NCBIfam" id="TIGR00681">
    <property type="entry name" value="kdpC"/>
    <property type="match status" value="1"/>
</dbReference>
<dbReference type="HOGENOM" id="CLU_077094_2_0_2"/>
<keyword evidence="6 11" id="KW-0067">ATP-binding</keyword>
<dbReference type="GeneID" id="10668630"/>
<keyword evidence="3 11" id="KW-0633">Potassium transport</keyword>
<gene>
    <name evidence="11" type="primary">kdpC</name>
    <name evidence="12" type="ordered locus">MSWAN_1125</name>
</gene>
<evidence type="ECO:0000313" key="12">
    <source>
        <dbReference type="EMBL" id="AEG18144.1"/>
    </source>
</evidence>
<evidence type="ECO:0000313" key="13">
    <source>
        <dbReference type="Proteomes" id="UP000009231"/>
    </source>
</evidence>
<evidence type="ECO:0000256" key="1">
    <source>
        <dbReference type="ARBA" id="ARBA00022448"/>
    </source>
</evidence>
<comment type="similarity">
    <text evidence="11">Belongs to the KdpC family.</text>
</comment>
<sequence length="187" mass="19970">MKTIKNAVMMFVVLTVLLGIIYPLAVTAVSQVAFPNQANGGLITENGTVVGSQLIGQNFSSPQYFHGRPSAIDYNSSSSSGSNLGPTNQKLIDQVQQRVNQVRQENSLASNASVPSDLVMTSASGLEPYISVDSALIQVPRVAKARGISEAEVVKLVDQYKQTSMFGSDVSIVNVLKLNLALDNLKK</sequence>
<dbReference type="InterPro" id="IPR003820">
    <property type="entry name" value="KdpC"/>
</dbReference>
<dbReference type="STRING" id="868131.MSWAN_1125"/>
<dbReference type="RefSeq" id="WP_013825646.1">
    <property type="nucleotide sequence ID" value="NC_015574.1"/>
</dbReference>
<evidence type="ECO:0000256" key="4">
    <source>
        <dbReference type="ARBA" id="ARBA00022692"/>
    </source>
</evidence>
<dbReference type="GO" id="GO:0005524">
    <property type="term" value="F:ATP binding"/>
    <property type="evidence" value="ECO:0007669"/>
    <property type="project" value="UniProtKB-UniRule"/>
</dbReference>
<evidence type="ECO:0000256" key="10">
    <source>
        <dbReference type="ARBA" id="ARBA00023136"/>
    </source>
</evidence>
<dbReference type="OrthoDB" id="8035at2157"/>
<keyword evidence="2 11" id="KW-1003">Cell membrane</keyword>
<keyword evidence="1 11" id="KW-0813">Transport</keyword>
<keyword evidence="8 11" id="KW-1133">Transmembrane helix</keyword>
<evidence type="ECO:0000256" key="3">
    <source>
        <dbReference type="ARBA" id="ARBA00022538"/>
    </source>
</evidence>
<comment type="function">
    <text evidence="11">Part of the high-affinity ATP-driven potassium transport (or Kdp) system, which catalyzes the hydrolysis of ATP coupled with the electrogenic transport of potassium into the cytoplasm. This subunit acts as a catalytic chaperone that increases the ATP-binding affinity of the ATP-hydrolyzing subunit KdpB by the formation of a transient KdpB/KdpC/ATP ternary complex.</text>
</comment>
<evidence type="ECO:0000256" key="7">
    <source>
        <dbReference type="ARBA" id="ARBA00022958"/>
    </source>
</evidence>
<comment type="subunit">
    <text evidence="11">The system is composed of three essential subunits: KdpA, KdpB and KdpC.</text>
</comment>
<evidence type="ECO:0000256" key="5">
    <source>
        <dbReference type="ARBA" id="ARBA00022741"/>
    </source>
</evidence>
<evidence type="ECO:0000256" key="8">
    <source>
        <dbReference type="ARBA" id="ARBA00022989"/>
    </source>
</evidence>
<dbReference type="PANTHER" id="PTHR30042">
    <property type="entry name" value="POTASSIUM-TRANSPORTING ATPASE C CHAIN"/>
    <property type="match status" value="1"/>
</dbReference>
<dbReference type="GO" id="GO:0005886">
    <property type="term" value="C:plasma membrane"/>
    <property type="evidence" value="ECO:0007669"/>
    <property type="project" value="UniProtKB-SubCell"/>
</dbReference>
<evidence type="ECO:0000256" key="9">
    <source>
        <dbReference type="ARBA" id="ARBA00023065"/>
    </source>
</evidence>
<dbReference type="PANTHER" id="PTHR30042:SF2">
    <property type="entry name" value="POTASSIUM-TRANSPORTING ATPASE KDPC SUBUNIT"/>
    <property type="match status" value="1"/>
</dbReference>
<dbReference type="Proteomes" id="UP000009231">
    <property type="component" value="Chromosome"/>
</dbReference>
<name>F6D4T5_METPW</name>
<accession>F6D4T5</accession>
<dbReference type="PIRSF" id="PIRSF001296">
    <property type="entry name" value="K_ATPase_KdpC"/>
    <property type="match status" value="1"/>
</dbReference>